<dbReference type="STRING" id="9544.ENSMMUP00000068556"/>
<reference evidence="3" key="1">
    <citation type="journal article" date="2007" name="Science">
        <title>Evolutionary and biomedical insights from the rhesus macaque genome.</title>
        <authorList>
            <person name="Gibbs R.A."/>
            <person name="Rogers J."/>
            <person name="Katze M.G."/>
            <person name="Bumgarner R."/>
            <person name="Weinstock G.M."/>
            <person name="Mardis E.R."/>
            <person name="Remington K.A."/>
            <person name="Strausberg R.L."/>
            <person name="Venter J.C."/>
            <person name="Wilson R.K."/>
            <person name="Batzer M.A."/>
            <person name="Bustamante C.D."/>
            <person name="Eichler E.E."/>
            <person name="Hahn M.W."/>
            <person name="Hardison R.C."/>
            <person name="Makova K.D."/>
            <person name="Miller W."/>
            <person name="Milosavljevic A."/>
            <person name="Palermo R.E."/>
            <person name="Siepel A."/>
            <person name="Sikela J.M."/>
            <person name="Attaway T."/>
            <person name="Bell S."/>
            <person name="Bernard K.E."/>
            <person name="Buhay C.J."/>
            <person name="Chandrabose M.N."/>
            <person name="Dao M."/>
            <person name="Davis C."/>
            <person name="Delehaunty K.D."/>
            <person name="Ding Y."/>
            <person name="Dinh H.H."/>
            <person name="Dugan-Rocha S."/>
            <person name="Fulton L.A."/>
            <person name="Gabisi R.A."/>
            <person name="Garner T.T."/>
            <person name="Godfrey J."/>
            <person name="Hawes A.C."/>
            <person name="Hernandez J."/>
            <person name="Hines S."/>
            <person name="Holder M."/>
            <person name="Hume J."/>
            <person name="Jhangiani S.N."/>
            <person name="Joshi V."/>
            <person name="Khan Z.M."/>
            <person name="Kirkness E.F."/>
            <person name="Cree A."/>
            <person name="Fowler R.G."/>
            <person name="Lee S."/>
            <person name="Lewis L.R."/>
            <person name="Li Z."/>
            <person name="Liu Y.-S."/>
            <person name="Moore S.M."/>
            <person name="Muzny D."/>
            <person name="Nazareth L.V."/>
            <person name="Ngo D.N."/>
            <person name="Okwuonu G.O."/>
            <person name="Pai G."/>
            <person name="Parker D."/>
            <person name="Paul H.A."/>
            <person name="Pfannkoch C."/>
            <person name="Pohl C.S."/>
            <person name="Rogers Y.-H.C."/>
            <person name="Ruiz S.J."/>
            <person name="Sabo A."/>
            <person name="Santibanez J."/>
            <person name="Schneider B.W."/>
            <person name="Smith S.M."/>
            <person name="Sodergren E."/>
            <person name="Svatek A.F."/>
            <person name="Utterback T.R."/>
            <person name="Vattathil S."/>
            <person name="Warren W."/>
            <person name="White C.S."/>
            <person name="Chinwalla A.T."/>
            <person name="Feng Y."/>
            <person name="Halpern A.L."/>
            <person name="Hillier L.W."/>
            <person name="Huang X."/>
            <person name="Minx P."/>
            <person name="Nelson J.O."/>
            <person name="Pepin K.H."/>
            <person name="Qin X."/>
            <person name="Sutton G.G."/>
            <person name="Venter E."/>
            <person name="Walenz B.P."/>
            <person name="Wallis J.W."/>
            <person name="Worley K.C."/>
            <person name="Yang S.-P."/>
            <person name="Jones S.M."/>
            <person name="Marra M.A."/>
            <person name="Rocchi M."/>
            <person name="Schein J.E."/>
            <person name="Baertsch R."/>
            <person name="Clarke L."/>
            <person name="Csuros M."/>
            <person name="Glasscock J."/>
            <person name="Harris R.A."/>
            <person name="Havlak P."/>
            <person name="Jackson A.R."/>
            <person name="Jiang H."/>
            <person name="Liu Y."/>
            <person name="Messina D.N."/>
            <person name="Shen Y."/>
            <person name="Song H.X.-Z."/>
            <person name="Wylie T."/>
            <person name="Zhang L."/>
            <person name="Birney E."/>
            <person name="Han K."/>
            <person name="Konkel M.K."/>
            <person name="Lee J."/>
            <person name="Smit A.F.A."/>
            <person name="Ullmer B."/>
            <person name="Wang H."/>
            <person name="Xing J."/>
            <person name="Burhans R."/>
            <person name="Cheng Z."/>
            <person name="Karro J.E."/>
            <person name="Ma J."/>
            <person name="Raney B."/>
            <person name="She X."/>
            <person name="Cox M.J."/>
            <person name="Demuth J.P."/>
            <person name="Dumas L.J."/>
            <person name="Han S.-G."/>
            <person name="Hopkins J."/>
            <person name="Karimpour-Fard A."/>
            <person name="Kim Y.H."/>
            <person name="Pollack J.R."/>
            <person name="Vinar T."/>
            <person name="Addo-Quaye C."/>
            <person name="Degenhardt J."/>
            <person name="Denby A."/>
            <person name="Hubisz M.J."/>
            <person name="Indap A."/>
            <person name="Kosiol C."/>
            <person name="Lahn B.T."/>
            <person name="Lawson H.A."/>
            <person name="Marklein A."/>
            <person name="Nielsen R."/>
            <person name="Vallender E.J."/>
            <person name="Clark A.G."/>
            <person name="Ferguson B."/>
            <person name="Hernandez R.D."/>
            <person name="Hirani K."/>
            <person name="Kehrer-Sawatzki H."/>
            <person name="Kolb J."/>
            <person name="Patil S."/>
            <person name="Pu L.-L."/>
            <person name="Ren Y."/>
            <person name="Smith D.G."/>
            <person name="Wheeler D.A."/>
            <person name="Schenck I."/>
            <person name="Ball E.V."/>
            <person name="Chen R."/>
            <person name="Cooper D.N."/>
            <person name="Giardine B."/>
            <person name="Hsu F."/>
            <person name="Kent W.J."/>
            <person name="Lesk A."/>
            <person name="Nelson D.L."/>
            <person name="O'brien W.E."/>
            <person name="Pruefer K."/>
            <person name="Stenson P.D."/>
            <person name="Wallace J.C."/>
            <person name="Ke H."/>
            <person name="Liu X.-M."/>
            <person name="Wang P."/>
            <person name="Xiang A.P."/>
            <person name="Yang F."/>
            <person name="Barber G.P."/>
            <person name="Haussler D."/>
            <person name="Karolchik D."/>
            <person name="Kern A.D."/>
            <person name="Kuhn R.M."/>
            <person name="Smith K.E."/>
            <person name="Zwieg A.S."/>
        </authorList>
    </citation>
    <scope>NUCLEOTIDE SEQUENCE [LARGE SCALE GENOMIC DNA]</scope>
    <source>
        <strain evidence="3">17573</strain>
    </source>
</reference>
<dbReference type="GeneTree" id="ENSGT00940000163505"/>
<keyword evidence="1" id="KW-0472">Membrane</keyword>
<keyword evidence="1" id="KW-1133">Transmembrane helix</keyword>
<reference evidence="2" key="3">
    <citation type="submission" date="2025-08" db="UniProtKB">
        <authorList>
            <consortium name="Ensembl"/>
        </authorList>
    </citation>
    <scope>IDENTIFICATION</scope>
    <source>
        <strain evidence="2">17573</strain>
    </source>
</reference>
<dbReference type="AlphaFoldDB" id="A0A5F7ZSG3"/>
<reference evidence="2" key="4">
    <citation type="submission" date="2025-09" db="UniProtKB">
        <authorList>
            <consortium name="Ensembl"/>
        </authorList>
    </citation>
    <scope>IDENTIFICATION</scope>
    <source>
        <strain evidence="2">17573</strain>
    </source>
</reference>
<dbReference type="Ensembl" id="ENSMMUT00000089754.1">
    <property type="protein sequence ID" value="ENSMMUP00000068556.1"/>
    <property type="gene ID" value="ENSMMUG00000063610.1"/>
</dbReference>
<feature type="transmembrane region" description="Helical" evidence="1">
    <location>
        <begin position="40"/>
        <end position="58"/>
    </location>
</feature>
<keyword evidence="3" id="KW-1185">Reference proteome</keyword>
<sequence>MMAGCVLAASLRPLSKVQHQWFLLLVMEREKWKDRCLYALTRAQGWTIVALTFLFFFLRLSLALSPRLECSGRISAHCKLRLPGLRHSPASASRVAGTTGARHFARLVFFCIF</sequence>
<accession>A0A5F7ZSG3</accession>
<dbReference type="InParanoid" id="A0A5F7ZSG3"/>
<dbReference type="Bgee" id="ENSMMUG00000063610">
    <property type="expression patterns" value="Expressed in cerebellar cortex and 18 other cell types or tissues"/>
</dbReference>
<reference evidence="2" key="2">
    <citation type="submission" date="2019-01" db="EMBL/GenBank/DDBJ databases">
        <authorList>
            <person name="Graves T."/>
            <person name="Eichler E.E."/>
            <person name="Wilson R.K."/>
        </authorList>
    </citation>
    <scope>NUCLEOTIDE SEQUENCE [LARGE SCALE GENOMIC DNA]</scope>
    <source>
        <strain evidence="2">17573</strain>
    </source>
</reference>
<evidence type="ECO:0000256" key="1">
    <source>
        <dbReference type="SAM" id="Phobius"/>
    </source>
</evidence>
<evidence type="ECO:0000313" key="2">
    <source>
        <dbReference type="Ensembl" id="ENSMMUP00000068556.1"/>
    </source>
</evidence>
<dbReference type="PANTHER" id="PTHR12138">
    <property type="entry name" value="PRIMATE-EXPANDED PROTEIN FAMILY"/>
    <property type="match status" value="1"/>
</dbReference>
<keyword evidence="1" id="KW-0812">Transmembrane</keyword>
<dbReference type="Proteomes" id="UP000006718">
    <property type="component" value="Chromosome 20"/>
</dbReference>
<proteinExistence type="predicted"/>
<protein>
    <submittedName>
        <fullName evidence="2">Uncharacterized protein</fullName>
    </submittedName>
</protein>
<dbReference type="PANTHER" id="PTHR12138:SF75">
    <property type="entry name" value="SECRETED PROTEIN"/>
    <property type="match status" value="1"/>
</dbReference>
<name>A0A5F7ZSG3_MACMU</name>
<evidence type="ECO:0000313" key="3">
    <source>
        <dbReference type="Proteomes" id="UP000006718"/>
    </source>
</evidence>
<organism evidence="2 3">
    <name type="scientific">Macaca mulatta</name>
    <name type="common">Rhesus macaque</name>
    <dbReference type="NCBI Taxonomy" id="9544"/>
    <lineage>
        <taxon>Eukaryota</taxon>
        <taxon>Metazoa</taxon>
        <taxon>Chordata</taxon>
        <taxon>Craniata</taxon>
        <taxon>Vertebrata</taxon>
        <taxon>Euteleostomi</taxon>
        <taxon>Mammalia</taxon>
        <taxon>Eutheria</taxon>
        <taxon>Euarchontoglires</taxon>
        <taxon>Primates</taxon>
        <taxon>Haplorrhini</taxon>
        <taxon>Catarrhini</taxon>
        <taxon>Cercopithecidae</taxon>
        <taxon>Cercopithecinae</taxon>
        <taxon>Macaca</taxon>
    </lineage>
</organism>
<dbReference type="VEuPathDB" id="HostDB:ENSMMUG00000063610"/>